<dbReference type="AlphaFoldDB" id="A0A650EQ51"/>
<name>A0A650EQ51_9FIRM</name>
<reference evidence="1" key="1">
    <citation type="journal article" date="2020" name="J. ISSAAS">
        <title>Lactobacilli and other gastrointestinal microbiota of Peromyscus leucopus, reservoir host for agents of Lyme disease and other zoonoses in North America.</title>
        <authorList>
            <person name="Milovic A."/>
            <person name="Bassam K."/>
            <person name="Shao H."/>
            <person name="Chatzistamou I."/>
            <person name="Tufts D.M."/>
            <person name="Diuk-Wasser M."/>
            <person name="Barbour A.G."/>
        </authorList>
    </citation>
    <scope>NUCLEOTIDE SEQUENCE</scope>
    <source>
        <strain evidence="1">LL40</strain>
    </source>
</reference>
<organism evidence="1">
    <name type="scientific">uncultured Bacillota bacterium</name>
    <dbReference type="NCBI Taxonomy" id="344338"/>
    <lineage>
        <taxon>Bacteria</taxon>
        <taxon>Bacillati</taxon>
        <taxon>Bacillota</taxon>
        <taxon>environmental samples</taxon>
    </lineage>
</organism>
<dbReference type="EMBL" id="MN577573">
    <property type="protein sequence ID" value="QGT51064.1"/>
    <property type="molecule type" value="Genomic_DNA"/>
</dbReference>
<dbReference type="Gene3D" id="1.25.40.10">
    <property type="entry name" value="Tetratricopeptide repeat domain"/>
    <property type="match status" value="1"/>
</dbReference>
<sequence>MFLFILIIRNKSADMLFPPALEYACELYKSGKPGIILSNKELFTKYKNLNSIYQYPVKPSLIVANSFVNSQISKIKKLREPIDVAVNNNDYDYIIQEIENGNVYAEYVFERYFLKKNNLKNSIEDITGKFKHKDFTDYLIAFAYYKHYDEQENTDKEKIQIFADKIMDIAKKGNMSAVYRTGYWKMEHMNNTCGEDKDSRLRAAQEGVRLLTIAANHLYHPALYALGYNYYKGYYPLKEDKKLAKYYLTLTAAFDAHDDWFAKKAKEILSKMENPQQSSATGGCFITSAVCQSFGKPDDCYELTSFRSFRDNWLSKQEDGAGLIKEYYKIAPVIVKNIDSKSNSAEIYNNIWNSYLKNV</sequence>
<dbReference type="InterPro" id="IPR049886">
    <property type="entry name" value="CFI_box_CTERM_dom"/>
</dbReference>
<dbReference type="InterPro" id="IPR011990">
    <property type="entry name" value="TPR-like_helical_dom_sf"/>
</dbReference>
<protein>
    <recommendedName>
        <fullName evidence="2">Sel1 repeat family protein</fullName>
    </recommendedName>
</protein>
<evidence type="ECO:0000313" key="1">
    <source>
        <dbReference type="EMBL" id="QGT51064.1"/>
    </source>
</evidence>
<dbReference type="NCBIfam" id="NF041770">
    <property type="entry name" value="CFI_box_CTERM"/>
    <property type="match status" value="1"/>
</dbReference>
<accession>A0A650EQ51</accession>
<evidence type="ECO:0008006" key="2">
    <source>
        <dbReference type="Google" id="ProtNLM"/>
    </source>
</evidence>
<gene>
    <name evidence="1" type="ORF">Firmicute1046_1400</name>
</gene>
<proteinExistence type="predicted"/>